<keyword evidence="2" id="KW-1185">Reference proteome</keyword>
<gene>
    <name evidence="1" type="ORF">CEXT_774781</name>
</gene>
<reference evidence="1 2" key="1">
    <citation type="submission" date="2021-06" db="EMBL/GenBank/DDBJ databases">
        <title>Caerostris extrusa draft genome.</title>
        <authorList>
            <person name="Kono N."/>
            <person name="Arakawa K."/>
        </authorList>
    </citation>
    <scope>NUCLEOTIDE SEQUENCE [LARGE SCALE GENOMIC DNA]</scope>
</reference>
<accession>A0AAV4VNQ0</accession>
<evidence type="ECO:0000313" key="2">
    <source>
        <dbReference type="Proteomes" id="UP001054945"/>
    </source>
</evidence>
<evidence type="ECO:0000313" key="1">
    <source>
        <dbReference type="EMBL" id="GIY71025.1"/>
    </source>
</evidence>
<organism evidence="1 2">
    <name type="scientific">Caerostris extrusa</name>
    <name type="common">Bark spider</name>
    <name type="synonym">Caerostris bankana</name>
    <dbReference type="NCBI Taxonomy" id="172846"/>
    <lineage>
        <taxon>Eukaryota</taxon>
        <taxon>Metazoa</taxon>
        <taxon>Ecdysozoa</taxon>
        <taxon>Arthropoda</taxon>
        <taxon>Chelicerata</taxon>
        <taxon>Arachnida</taxon>
        <taxon>Araneae</taxon>
        <taxon>Araneomorphae</taxon>
        <taxon>Entelegynae</taxon>
        <taxon>Araneoidea</taxon>
        <taxon>Araneidae</taxon>
        <taxon>Caerostris</taxon>
    </lineage>
</organism>
<name>A0AAV4VNQ0_CAEEX</name>
<comment type="caution">
    <text evidence="1">The sequence shown here is derived from an EMBL/GenBank/DDBJ whole genome shotgun (WGS) entry which is preliminary data.</text>
</comment>
<dbReference type="EMBL" id="BPLR01014743">
    <property type="protein sequence ID" value="GIY71025.1"/>
    <property type="molecule type" value="Genomic_DNA"/>
</dbReference>
<sequence length="69" mass="7737">MSHKHQFLGGVVCSRQYQEMGTYAGYGRWALGSNSELPLALQLQLELVPVVPESTEELHVLEEPLVEQL</sequence>
<dbReference type="AlphaFoldDB" id="A0AAV4VNQ0"/>
<dbReference type="Proteomes" id="UP001054945">
    <property type="component" value="Unassembled WGS sequence"/>
</dbReference>
<proteinExistence type="predicted"/>
<protein>
    <submittedName>
        <fullName evidence="1">Uncharacterized protein</fullName>
    </submittedName>
</protein>